<dbReference type="GO" id="GO:0035251">
    <property type="term" value="F:UDP-glucosyltransferase activity"/>
    <property type="evidence" value="ECO:0007669"/>
    <property type="project" value="TreeGrafter"/>
</dbReference>
<evidence type="ECO:0000313" key="3">
    <source>
        <dbReference type="EMBL" id="GAV06257.1"/>
    </source>
</evidence>
<dbReference type="SUPFAM" id="SSF53756">
    <property type="entry name" value="UDP-Glycosyltransferase/glycogen phosphorylase"/>
    <property type="match status" value="1"/>
</dbReference>
<dbReference type="STRING" id="947166.A0A1D1VXV6"/>
<dbReference type="AlphaFoldDB" id="A0A1D1VXV6"/>
<protein>
    <recommendedName>
        <fullName evidence="5">UDP-glucuronosyltransferase</fullName>
    </recommendedName>
</protein>
<dbReference type="CDD" id="cd03784">
    <property type="entry name" value="GT1_Gtf-like"/>
    <property type="match status" value="1"/>
</dbReference>
<evidence type="ECO:0008006" key="5">
    <source>
        <dbReference type="Google" id="ProtNLM"/>
    </source>
</evidence>
<dbReference type="PANTHER" id="PTHR48047">
    <property type="entry name" value="GLYCOSYLTRANSFERASE"/>
    <property type="match status" value="1"/>
</dbReference>
<dbReference type="Gene3D" id="3.40.50.2000">
    <property type="entry name" value="Glycogen Phosphorylase B"/>
    <property type="match status" value="2"/>
</dbReference>
<evidence type="ECO:0000313" key="4">
    <source>
        <dbReference type="Proteomes" id="UP000186922"/>
    </source>
</evidence>
<dbReference type="PANTHER" id="PTHR48047:SF215">
    <property type="entry name" value="GLYCOSYLTRANSFERASE"/>
    <property type="match status" value="1"/>
</dbReference>
<dbReference type="InterPro" id="IPR002213">
    <property type="entry name" value="UDP_glucos_trans"/>
</dbReference>
<organism evidence="3 4">
    <name type="scientific">Ramazzottius varieornatus</name>
    <name type="common">Water bear</name>
    <name type="synonym">Tardigrade</name>
    <dbReference type="NCBI Taxonomy" id="947166"/>
    <lineage>
        <taxon>Eukaryota</taxon>
        <taxon>Metazoa</taxon>
        <taxon>Ecdysozoa</taxon>
        <taxon>Tardigrada</taxon>
        <taxon>Eutardigrada</taxon>
        <taxon>Parachela</taxon>
        <taxon>Hypsibioidea</taxon>
        <taxon>Ramazzottiidae</taxon>
        <taxon>Ramazzottius</taxon>
    </lineage>
</organism>
<dbReference type="Pfam" id="PF00201">
    <property type="entry name" value="UDPGT"/>
    <property type="match status" value="1"/>
</dbReference>
<comment type="caution">
    <text evidence="3">The sequence shown here is derived from an EMBL/GenBank/DDBJ whole genome shotgun (WGS) entry which is preliminary data.</text>
</comment>
<dbReference type="OrthoDB" id="5835829at2759"/>
<gene>
    <name evidence="3" type="primary">RvY_16276-1</name>
    <name evidence="3" type="synonym">RvY_16276.1</name>
    <name evidence="3" type="ORF">RvY_16276</name>
</gene>
<dbReference type="EMBL" id="BDGG01000013">
    <property type="protein sequence ID" value="GAV06257.1"/>
    <property type="molecule type" value="Genomic_DNA"/>
</dbReference>
<evidence type="ECO:0000256" key="2">
    <source>
        <dbReference type="ARBA" id="ARBA00022679"/>
    </source>
</evidence>
<name>A0A1D1VXV6_RAMVA</name>
<evidence type="ECO:0000256" key="1">
    <source>
        <dbReference type="ARBA" id="ARBA00009995"/>
    </source>
</evidence>
<proteinExistence type="inferred from homology"/>
<comment type="similarity">
    <text evidence="1">Belongs to the UDP-glycosyltransferase family.</text>
</comment>
<reference evidence="3 4" key="1">
    <citation type="journal article" date="2016" name="Nat. Commun.">
        <title>Extremotolerant tardigrade genome and improved radiotolerance of human cultured cells by tardigrade-unique protein.</title>
        <authorList>
            <person name="Hashimoto T."/>
            <person name="Horikawa D.D."/>
            <person name="Saito Y."/>
            <person name="Kuwahara H."/>
            <person name="Kozuka-Hata H."/>
            <person name="Shin-I T."/>
            <person name="Minakuchi Y."/>
            <person name="Ohishi K."/>
            <person name="Motoyama A."/>
            <person name="Aizu T."/>
            <person name="Enomoto A."/>
            <person name="Kondo K."/>
            <person name="Tanaka S."/>
            <person name="Hara Y."/>
            <person name="Koshikawa S."/>
            <person name="Sagara H."/>
            <person name="Miura T."/>
            <person name="Yokobori S."/>
            <person name="Miyagawa K."/>
            <person name="Suzuki Y."/>
            <person name="Kubo T."/>
            <person name="Oyama M."/>
            <person name="Kohara Y."/>
            <person name="Fujiyama A."/>
            <person name="Arakawa K."/>
            <person name="Katayama T."/>
            <person name="Toyoda A."/>
            <person name="Kunieda T."/>
        </authorList>
    </citation>
    <scope>NUCLEOTIDE SEQUENCE [LARGE SCALE GENOMIC DNA]</scope>
    <source>
        <strain evidence="3 4">YOKOZUNA-1</strain>
    </source>
</reference>
<keyword evidence="2" id="KW-0808">Transferase</keyword>
<sequence>MMSANAGSALDHSRRVHIVLAPYTAFGHLIPLFELAKRLCPHHKCTIALSESLYLLAQARGTLNQIDGNGIEFLPLKDGHNYTQLDQYWDFLEIHKLNSAAVSKLIDSLPTRDGKSRTVNVSELTEALLEPVDVIITDIFIGETVAHSHRRGIPHYLFQTAAAACIPFYLLINDDTPVYPDTEDPNGFLKYLDGNTALDGRRETPQEMKSHFAPITKLFPLSAGIIVNSMRDLEERVVKRIAQDPVGQHLSLFFVGPLLTPDPSRVGLSAETELSVDIEEWLDDKIENSVVYASLGTVGQPSADTIMEIGRGLLLTQKPFILSLKDSNIEHLPQSLQDQLSNRDSGFADKPFLVLPWVPQRQVLNHSACAVFVSHCGWNSTLEGLCSGVPFTCWPMFGDNMLDAQLLVRHGVAEMMEGTGLKPARKVLGEELAETVRKVAGWDSGEISKYKRAAKEFNKKITEQPTFDPDRSQEQSDDFQRLLTLL</sequence>
<dbReference type="Proteomes" id="UP000186922">
    <property type="component" value="Unassembled WGS sequence"/>
</dbReference>
<keyword evidence="4" id="KW-1185">Reference proteome</keyword>
<accession>A0A1D1VXV6</accession>